<dbReference type="EMBL" id="JATN01000321">
    <property type="protein sequence ID" value="EUC58287.1"/>
    <property type="molecule type" value="Genomic_DNA"/>
</dbReference>
<accession>A0A0A1UHN2</accession>
<evidence type="ECO:0000313" key="2">
    <source>
        <dbReference type="Proteomes" id="UP000030108"/>
    </source>
</evidence>
<dbReference type="OrthoDB" id="3269175at2759"/>
<dbReference type="Proteomes" id="UP000030108">
    <property type="component" value="Unassembled WGS sequence"/>
</dbReference>
<gene>
    <name evidence="1" type="ORF">RSOL_246900</name>
</gene>
<protein>
    <submittedName>
        <fullName evidence="1">Uncharacterized protein</fullName>
    </submittedName>
</protein>
<comment type="caution">
    <text evidence="1">The sequence shown here is derived from an EMBL/GenBank/DDBJ whole genome shotgun (WGS) entry which is preliminary data.</text>
</comment>
<evidence type="ECO:0000313" key="1">
    <source>
        <dbReference type="EMBL" id="EUC58287.1"/>
    </source>
</evidence>
<proteinExistence type="predicted"/>
<reference evidence="2" key="1">
    <citation type="journal article" date="2014" name="Genome Announc.">
        <title>Draft genome sequence of the plant-pathogenic soil fungus Rhizoctonia solani anastomosis group 3 strain Rhs1AP.</title>
        <authorList>
            <person name="Cubeta M.A."/>
            <person name="Thomas E."/>
            <person name="Dean R.A."/>
            <person name="Jabaji S."/>
            <person name="Neate S.M."/>
            <person name="Tavantzis S."/>
            <person name="Toda T."/>
            <person name="Vilgalys R."/>
            <person name="Bharathan N."/>
            <person name="Fedorova-Abrams N."/>
            <person name="Pakala S.B."/>
            <person name="Pakala S.M."/>
            <person name="Zafar N."/>
            <person name="Joardar V."/>
            <person name="Losada L."/>
            <person name="Nierman W.C."/>
        </authorList>
    </citation>
    <scope>NUCLEOTIDE SEQUENCE [LARGE SCALE GENOMIC DNA]</scope>
    <source>
        <strain evidence="2">AG-3</strain>
    </source>
</reference>
<feature type="non-terminal residue" evidence="1">
    <location>
        <position position="103"/>
    </location>
</feature>
<dbReference type="AlphaFoldDB" id="A0A0A1UHN2"/>
<organism evidence="1 2">
    <name type="scientific">Rhizoctonia solani AG-3 Rhs1AP</name>
    <dbReference type="NCBI Taxonomy" id="1086054"/>
    <lineage>
        <taxon>Eukaryota</taxon>
        <taxon>Fungi</taxon>
        <taxon>Dikarya</taxon>
        <taxon>Basidiomycota</taxon>
        <taxon>Agaricomycotina</taxon>
        <taxon>Agaricomycetes</taxon>
        <taxon>Cantharellales</taxon>
        <taxon>Ceratobasidiaceae</taxon>
        <taxon>Rhizoctonia</taxon>
    </lineage>
</organism>
<sequence>MYLKPQGIRLNNLGSATTIPELHTGKIDALSAEEASKTTDIINESFTSLYGVKKFSPKEHGLYPTVSKSHLEWPSKTESVPGLTIQSNMGLSLRATRIYLQVF</sequence>
<name>A0A0A1UHN2_9AGAM</name>